<name>D0LKC6_HALO1</name>
<evidence type="ECO:0000313" key="3">
    <source>
        <dbReference type="EMBL" id="ACY13160.1"/>
    </source>
</evidence>
<feature type="transmembrane region" description="Helical" evidence="1">
    <location>
        <begin position="228"/>
        <end position="248"/>
    </location>
</feature>
<dbReference type="EMBL" id="CP001804">
    <property type="protein sequence ID" value="ACY13160.1"/>
    <property type="molecule type" value="Genomic_DNA"/>
</dbReference>
<evidence type="ECO:0000256" key="1">
    <source>
        <dbReference type="SAM" id="Phobius"/>
    </source>
</evidence>
<evidence type="ECO:0000256" key="2">
    <source>
        <dbReference type="SAM" id="SignalP"/>
    </source>
</evidence>
<keyword evidence="2" id="KW-0732">Signal</keyword>
<dbReference type="OrthoDB" id="5422452at2"/>
<gene>
    <name evidence="3" type="ordered locus">Hoch_0521</name>
</gene>
<feature type="chain" id="PRO_5003011446" description="MxaA protein" evidence="2">
    <location>
        <begin position="31"/>
        <end position="389"/>
    </location>
</feature>
<dbReference type="KEGG" id="hoh:Hoch_0521"/>
<proteinExistence type="predicted"/>
<dbReference type="AlphaFoldDB" id="D0LKC6"/>
<keyword evidence="1" id="KW-0812">Transmembrane</keyword>
<organism evidence="3 4">
    <name type="scientific">Haliangium ochraceum (strain DSM 14365 / JCM 11303 / SMP-2)</name>
    <dbReference type="NCBI Taxonomy" id="502025"/>
    <lineage>
        <taxon>Bacteria</taxon>
        <taxon>Pseudomonadati</taxon>
        <taxon>Myxococcota</taxon>
        <taxon>Polyangia</taxon>
        <taxon>Haliangiales</taxon>
        <taxon>Kofleriaceae</taxon>
        <taxon>Haliangium</taxon>
    </lineage>
</organism>
<protein>
    <recommendedName>
        <fullName evidence="5">MxaA protein</fullName>
    </recommendedName>
</protein>
<dbReference type="PROSITE" id="PS51257">
    <property type="entry name" value="PROKAR_LIPOPROTEIN"/>
    <property type="match status" value="1"/>
</dbReference>
<keyword evidence="4" id="KW-1185">Reference proteome</keyword>
<dbReference type="Proteomes" id="UP000001880">
    <property type="component" value="Chromosome"/>
</dbReference>
<dbReference type="HOGENOM" id="CLU_805828_0_0_7"/>
<dbReference type="RefSeq" id="WP_012825787.1">
    <property type="nucleotide sequence ID" value="NC_013440.1"/>
</dbReference>
<reference evidence="3 4" key="1">
    <citation type="journal article" date="2010" name="Stand. Genomic Sci.">
        <title>Complete genome sequence of Haliangium ochraceum type strain (SMP-2).</title>
        <authorList>
            <consortium name="US DOE Joint Genome Institute (JGI-PGF)"/>
            <person name="Ivanova N."/>
            <person name="Daum C."/>
            <person name="Lang E."/>
            <person name="Abt B."/>
            <person name="Kopitz M."/>
            <person name="Saunders E."/>
            <person name="Lapidus A."/>
            <person name="Lucas S."/>
            <person name="Glavina Del Rio T."/>
            <person name="Nolan M."/>
            <person name="Tice H."/>
            <person name="Copeland A."/>
            <person name="Cheng J.F."/>
            <person name="Chen F."/>
            <person name="Bruce D."/>
            <person name="Goodwin L."/>
            <person name="Pitluck S."/>
            <person name="Mavromatis K."/>
            <person name="Pati A."/>
            <person name="Mikhailova N."/>
            <person name="Chen A."/>
            <person name="Palaniappan K."/>
            <person name="Land M."/>
            <person name="Hauser L."/>
            <person name="Chang Y.J."/>
            <person name="Jeffries C.D."/>
            <person name="Detter J.C."/>
            <person name="Brettin T."/>
            <person name="Rohde M."/>
            <person name="Goker M."/>
            <person name="Bristow J."/>
            <person name="Markowitz V."/>
            <person name="Eisen J.A."/>
            <person name="Hugenholtz P."/>
            <person name="Kyrpides N.C."/>
            <person name="Klenk H.P."/>
        </authorList>
    </citation>
    <scope>NUCLEOTIDE SEQUENCE [LARGE SCALE GENOMIC DNA]</scope>
    <source>
        <strain evidence="4">DSM 14365 / CIP 107738 / JCM 11303 / AJ 13395 / SMP-2</strain>
    </source>
</reference>
<keyword evidence="1" id="KW-1133">Transmembrane helix</keyword>
<evidence type="ECO:0000313" key="4">
    <source>
        <dbReference type="Proteomes" id="UP000001880"/>
    </source>
</evidence>
<accession>D0LKC6</accession>
<keyword evidence="1" id="KW-0472">Membrane</keyword>
<dbReference type="STRING" id="502025.Hoch_0521"/>
<dbReference type="eggNOG" id="ENOG50337RD">
    <property type="taxonomic scope" value="Bacteria"/>
</dbReference>
<feature type="signal peptide" evidence="2">
    <location>
        <begin position="1"/>
        <end position="30"/>
    </location>
</feature>
<evidence type="ECO:0008006" key="5">
    <source>
        <dbReference type="Google" id="ProtNLM"/>
    </source>
</evidence>
<sequence length="389" mass="41485">MSRPTMRRAGRTRRPALAAALTLAALSVLAALGGCGETRQAEPASEVAAATSVAESKLSELGPVRATVSIGPEEPRIGDPLTLTLEVTAEPGVDVEMPAFGEALGRFQIARFVPREQIAADGGLVATQVYTLQAPMSGRLRVPPLRIEFLDERANSAPAADTAAGDDEAVNAAAGAAAGASAGGMSEIQELLTEELAIEVASVAPEGAATDALAGLAEPLVPPSRARVYLLLALLALAVCGLGGYLAVRTWRRAARRQVRISAYDKAMAKLRVLEQRGLPQQGDDDAEIDAWYVELSSIVRRYLEDRYGLRAPELTTEEFLREAQRSGLLSSTHRARLSDFLSRCDRVKFARYKPGEEETREVLASARSFLDDTRLSTEPVQPAVQQGA</sequence>